<keyword evidence="7" id="KW-1185">Reference proteome</keyword>
<dbReference type="RefSeq" id="WP_009541737.1">
    <property type="nucleotide sequence ID" value="NZ_ANHY01000017.1"/>
</dbReference>
<dbReference type="PANTHER" id="PTHR12629:SF0">
    <property type="entry name" value="DIPHOSPHOINOSITOL-POLYPHOSPHATE DIPHOSPHATASE"/>
    <property type="match status" value="1"/>
</dbReference>
<dbReference type="GO" id="GO:0046872">
    <property type="term" value="F:metal ion binding"/>
    <property type="evidence" value="ECO:0007669"/>
    <property type="project" value="UniProtKB-KW"/>
</dbReference>
<keyword evidence="3 6" id="KW-0378">Hydrolase</keyword>
<keyword evidence="4" id="KW-0460">Magnesium</keyword>
<sequence>MAKKKTGKDRQCAAIPYVVRDGEVQVMLLTSRGTGRWIIPKGWVKKKHTPAEMAALEAFEEGGVVGDVTPRPIGLYDYNKILNSGAIKPLTVDVYGLRVRFECLDWPERHERKRVWVTPEEAALMVAEPELADLFRRFCKIERKARAAYQGAFVPSPAAGKMRVSPATA</sequence>
<organism evidence="6 7">
    <name type="scientific">Caenispirillum salinarum AK4</name>
    <dbReference type="NCBI Taxonomy" id="1238182"/>
    <lineage>
        <taxon>Bacteria</taxon>
        <taxon>Pseudomonadati</taxon>
        <taxon>Pseudomonadota</taxon>
        <taxon>Alphaproteobacteria</taxon>
        <taxon>Rhodospirillales</taxon>
        <taxon>Novispirillaceae</taxon>
        <taxon>Caenispirillum</taxon>
    </lineage>
</organism>
<dbReference type="InterPro" id="IPR047198">
    <property type="entry name" value="DDP-like_NUDIX"/>
</dbReference>
<dbReference type="SUPFAM" id="SSF55811">
    <property type="entry name" value="Nudix"/>
    <property type="match status" value="1"/>
</dbReference>
<keyword evidence="2" id="KW-0479">Metal-binding</keyword>
<protein>
    <submittedName>
        <fullName evidence="6">NUDIX hydrolase</fullName>
    </submittedName>
</protein>
<dbReference type="CDD" id="cd04666">
    <property type="entry name" value="NUDIX_DIPP2_like_Nudt4"/>
    <property type="match status" value="1"/>
</dbReference>
<dbReference type="GO" id="GO:0005737">
    <property type="term" value="C:cytoplasm"/>
    <property type="evidence" value="ECO:0007669"/>
    <property type="project" value="TreeGrafter"/>
</dbReference>
<comment type="cofactor">
    <cofactor evidence="1">
        <name>Mg(2+)</name>
        <dbReference type="ChEBI" id="CHEBI:18420"/>
    </cofactor>
</comment>
<dbReference type="eggNOG" id="COG0494">
    <property type="taxonomic scope" value="Bacteria"/>
</dbReference>
<name>K9GQ57_9PROT</name>
<dbReference type="AlphaFoldDB" id="K9GQ57"/>
<dbReference type="OrthoDB" id="7066910at2"/>
<dbReference type="InterPro" id="IPR015797">
    <property type="entry name" value="NUDIX_hydrolase-like_dom_sf"/>
</dbReference>
<dbReference type="Gene3D" id="3.90.79.10">
    <property type="entry name" value="Nucleoside Triphosphate Pyrophosphohydrolase"/>
    <property type="match status" value="1"/>
</dbReference>
<evidence type="ECO:0000256" key="1">
    <source>
        <dbReference type="ARBA" id="ARBA00001946"/>
    </source>
</evidence>
<dbReference type="PANTHER" id="PTHR12629">
    <property type="entry name" value="DIPHOSPHOINOSITOL POLYPHOSPHATE PHOSPHOHYDROLASE"/>
    <property type="match status" value="1"/>
</dbReference>
<evidence type="ECO:0000313" key="7">
    <source>
        <dbReference type="Proteomes" id="UP000009881"/>
    </source>
</evidence>
<dbReference type="GO" id="GO:0016462">
    <property type="term" value="F:pyrophosphatase activity"/>
    <property type="evidence" value="ECO:0007669"/>
    <property type="project" value="InterPro"/>
</dbReference>
<gene>
    <name evidence="6" type="ORF">C882_1081</name>
</gene>
<dbReference type="Pfam" id="PF00293">
    <property type="entry name" value="NUDIX"/>
    <property type="match status" value="1"/>
</dbReference>
<evidence type="ECO:0000256" key="3">
    <source>
        <dbReference type="ARBA" id="ARBA00022801"/>
    </source>
</evidence>
<feature type="domain" description="Nudix hydrolase" evidence="5">
    <location>
        <begin position="8"/>
        <end position="139"/>
    </location>
</feature>
<comment type="caution">
    <text evidence="6">The sequence shown here is derived from an EMBL/GenBank/DDBJ whole genome shotgun (WGS) entry which is preliminary data.</text>
</comment>
<dbReference type="InterPro" id="IPR000086">
    <property type="entry name" value="NUDIX_hydrolase_dom"/>
</dbReference>
<evidence type="ECO:0000256" key="4">
    <source>
        <dbReference type="ARBA" id="ARBA00022842"/>
    </source>
</evidence>
<dbReference type="Proteomes" id="UP000009881">
    <property type="component" value="Unassembled WGS sequence"/>
</dbReference>
<evidence type="ECO:0000313" key="6">
    <source>
        <dbReference type="EMBL" id="EKV28080.1"/>
    </source>
</evidence>
<dbReference type="EMBL" id="ANHY01000017">
    <property type="protein sequence ID" value="EKV28080.1"/>
    <property type="molecule type" value="Genomic_DNA"/>
</dbReference>
<evidence type="ECO:0000256" key="2">
    <source>
        <dbReference type="ARBA" id="ARBA00022723"/>
    </source>
</evidence>
<accession>K9GQ57</accession>
<reference evidence="6 7" key="1">
    <citation type="journal article" date="2013" name="Genome Announc.">
        <title>Draft Genome Sequence of an Alphaproteobacterium, Caenispirillum salinarum AK4(T), Isolated from a Solar Saltern.</title>
        <authorList>
            <person name="Khatri I."/>
            <person name="Singh A."/>
            <person name="Korpole S."/>
            <person name="Pinnaka A.K."/>
            <person name="Subramanian S."/>
        </authorList>
    </citation>
    <scope>NUCLEOTIDE SEQUENCE [LARGE SCALE GENOMIC DNA]</scope>
    <source>
        <strain evidence="6 7">AK4</strain>
    </source>
</reference>
<dbReference type="PROSITE" id="PS51462">
    <property type="entry name" value="NUDIX"/>
    <property type="match status" value="1"/>
</dbReference>
<dbReference type="STRING" id="1238182.C882_1081"/>
<evidence type="ECO:0000259" key="5">
    <source>
        <dbReference type="PROSITE" id="PS51462"/>
    </source>
</evidence>
<proteinExistence type="predicted"/>